<keyword evidence="1" id="KW-0472">Membrane</keyword>
<reference evidence="3 4" key="1">
    <citation type="journal article" date="2015" name="Front. Microbiol.">
        <title>Genome sequence of the plant growth promoting endophytic yeast Rhodotorula graminis WP1.</title>
        <authorList>
            <person name="Firrincieli A."/>
            <person name="Otillar R."/>
            <person name="Salamov A."/>
            <person name="Schmutz J."/>
            <person name="Khan Z."/>
            <person name="Redman R.S."/>
            <person name="Fleck N.D."/>
            <person name="Lindquist E."/>
            <person name="Grigoriev I.V."/>
            <person name="Doty S.L."/>
        </authorList>
    </citation>
    <scope>NUCLEOTIDE SEQUENCE [LARGE SCALE GENOMIC DNA]</scope>
    <source>
        <strain evidence="3 4">WP1</strain>
    </source>
</reference>
<evidence type="ECO:0000313" key="4">
    <source>
        <dbReference type="Proteomes" id="UP000053890"/>
    </source>
</evidence>
<dbReference type="PANTHER" id="PTHR34814">
    <property type="entry name" value="NITROSOGUANIDINE RESISTANCE PROTEIN SNG1"/>
    <property type="match status" value="1"/>
</dbReference>
<keyword evidence="1" id="KW-1133">Transmembrane helix</keyword>
<dbReference type="Proteomes" id="UP000053890">
    <property type="component" value="Unassembled WGS sequence"/>
</dbReference>
<name>A0A194SA83_RHOGW</name>
<evidence type="ECO:0000259" key="2">
    <source>
        <dbReference type="Pfam" id="PF12051"/>
    </source>
</evidence>
<feature type="transmembrane region" description="Helical" evidence="1">
    <location>
        <begin position="320"/>
        <end position="339"/>
    </location>
</feature>
<evidence type="ECO:0000313" key="3">
    <source>
        <dbReference type="EMBL" id="KPV77517.1"/>
    </source>
</evidence>
<dbReference type="Pfam" id="PF12051">
    <property type="entry name" value="DUF3533"/>
    <property type="match status" value="1"/>
</dbReference>
<dbReference type="EMBL" id="KQ474074">
    <property type="protein sequence ID" value="KPV77517.1"/>
    <property type="molecule type" value="Genomic_DNA"/>
</dbReference>
<gene>
    <name evidence="3" type="ORF">RHOBADRAFT_51361</name>
</gene>
<dbReference type="AlphaFoldDB" id="A0A194SA83"/>
<evidence type="ECO:0000256" key="1">
    <source>
        <dbReference type="SAM" id="Phobius"/>
    </source>
</evidence>
<feature type="transmembrane region" description="Helical" evidence="1">
    <location>
        <begin position="351"/>
        <end position="374"/>
    </location>
</feature>
<proteinExistence type="predicted"/>
<feature type="domain" description="DUF3533" evidence="2">
    <location>
        <begin position="30"/>
        <end position="419"/>
    </location>
</feature>
<dbReference type="STRING" id="578459.A0A194SA83"/>
<organism evidence="3 4">
    <name type="scientific">Rhodotorula graminis (strain WP1)</name>
    <dbReference type="NCBI Taxonomy" id="578459"/>
    <lineage>
        <taxon>Eukaryota</taxon>
        <taxon>Fungi</taxon>
        <taxon>Dikarya</taxon>
        <taxon>Basidiomycota</taxon>
        <taxon>Pucciniomycotina</taxon>
        <taxon>Microbotryomycetes</taxon>
        <taxon>Sporidiobolales</taxon>
        <taxon>Sporidiobolaceae</taxon>
        <taxon>Rhodotorula</taxon>
    </lineage>
</organism>
<feature type="transmembrane region" description="Helical" evidence="1">
    <location>
        <begin position="21"/>
        <end position="45"/>
    </location>
</feature>
<dbReference type="GeneID" id="28976246"/>
<keyword evidence="1" id="KW-0812">Transmembrane</keyword>
<dbReference type="OMA" id="WTMVNLR"/>
<dbReference type="PANTHER" id="PTHR34814:SF1">
    <property type="entry name" value="NITROSOGUANIDINE RESISTANCE PROTEIN SNG1"/>
    <property type="match status" value="1"/>
</dbReference>
<feature type="transmembrane region" description="Helical" evidence="1">
    <location>
        <begin position="408"/>
        <end position="429"/>
    </location>
</feature>
<dbReference type="GO" id="GO:0016020">
    <property type="term" value="C:membrane"/>
    <property type="evidence" value="ECO:0007669"/>
    <property type="project" value="TreeGrafter"/>
</dbReference>
<dbReference type="OrthoDB" id="2140105at2759"/>
<sequence>MADDRFSMGLFDARIKDQRHQVFKVLGMYFVLMTVAIWGLLSLFWGSTYQLESYFPSVKVYVYDFDSVATPNAVLGPAVVRYLQSTLSSPVHLGIIVRDPAGKTFDDVASEIVGEKAWGAVVINANATSNFEAAMAGTGGLLDGQWAPKGAISLVVAGARWYQVVLEYLLPYLGMYVETPVLEASHQASASFLSTATPATLGELTSAQQAALGTPFAYQEVDLRPILPGQWAGAAPLEAGLIYYIIFAFHIALFFFFSRLPLQGMTKKHGIKIRWIHVCLLRIVPVLFAYFILSLAYTLINKAFLLPTDGNGYASFGPQAGFMVLWMLDWIALASLGLAMEAMLTLLTLKFFPLFLITWILSNITSSFFPATLAPKIFRYGYMMPFWHCTTATKHIMWGTRNRLGLNFGVLLGWCGVSLVTICLFELMWRRIEERKERQESAKDVEGQGAHK</sequence>
<accession>A0A194SA83</accession>
<feature type="transmembrane region" description="Helical" evidence="1">
    <location>
        <begin position="279"/>
        <end position="300"/>
    </location>
</feature>
<dbReference type="RefSeq" id="XP_018273566.1">
    <property type="nucleotide sequence ID" value="XM_018415798.1"/>
</dbReference>
<keyword evidence="4" id="KW-1185">Reference proteome</keyword>
<feature type="transmembrane region" description="Helical" evidence="1">
    <location>
        <begin position="241"/>
        <end position="258"/>
    </location>
</feature>
<dbReference type="InterPro" id="IPR053001">
    <property type="entry name" value="MNNG_permease-like"/>
</dbReference>
<protein>
    <recommendedName>
        <fullName evidence="2">DUF3533 domain-containing protein</fullName>
    </recommendedName>
</protein>
<dbReference type="InterPro" id="IPR022703">
    <property type="entry name" value="DUF3533"/>
</dbReference>